<gene>
    <name evidence="6" type="ORF">KC675_02535</name>
</gene>
<evidence type="ECO:0000256" key="5">
    <source>
        <dbReference type="SAM" id="MobiDB-lite"/>
    </source>
</evidence>
<evidence type="ECO:0000313" key="7">
    <source>
        <dbReference type="Proteomes" id="UP000745577"/>
    </source>
</evidence>
<keyword evidence="3" id="KW-0687">Ribonucleoprotein</keyword>
<proteinExistence type="inferred from homology"/>
<dbReference type="Gene3D" id="3.90.1030.10">
    <property type="entry name" value="Ribosomal protein L17"/>
    <property type="match status" value="1"/>
</dbReference>
<dbReference type="SUPFAM" id="SSF64263">
    <property type="entry name" value="Prokaryotic ribosomal protein L17"/>
    <property type="match status" value="1"/>
</dbReference>
<dbReference type="PANTHER" id="PTHR14413">
    <property type="entry name" value="RIBOSOMAL PROTEIN L17"/>
    <property type="match status" value="1"/>
</dbReference>
<dbReference type="Proteomes" id="UP000745577">
    <property type="component" value="Unassembled WGS sequence"/>
</dbReference>
<evidence type="ECO:0000313" key="6">
    <source>
        <dbReference type="EMBL" id="MCA9380035.1"/>
    </source>
</evidence>
<sequence length="176" mass="19785">MNNRPKITKLASNKAHSESLKRSLLTDLVTYEYLETTASKAKAIVPLFDKMINIAKEKNKRHAEMKLNKILFSKLATEKVLNILSKRLDDSDGGYLNLYKTGLRKGDNAPMIKMIVKGYVYKEIGAKKTSKKSKKKETPVAEAKKYDVSEIKDMSQSQNQNMEKGAQGKAKSRSGI</sequence>
<protein>
    <recommendedName>
        <fullName evidence="4">50S ribosomal protein L17</fullName>
    </recommendedName>
</protein>
<feature type="region of interest" description="Disordered" evidence="5">
    <location>
        <begin position="127"/>
        <end position="176"/>
    </location>
</feature>
<organism evidence="6 7">
    <name type="scientific">Candidatus Dojkabacteria bacterium</name>
    <dbReference type="NCBI Taxonomy" id="2099670"/>
    <lineage>
        <taxon>Bacteria</taxon>
        <taxon>Candidatus Dojkabacteria</taxon>
    </lineage>
</organism>
<comment type="caution">
    <text evidence="6">The sequence shown here is derived from an EMBL/GenBank/DDBJ whole genome shotgun (WGS) entry which is preliminary data.</text>
</comment>
<accession>A0A955I6M3</accession>
<reference evidence="6" key="1">
    <citation type="submission" date="2020-04" db="EMBL/GenBank/DDBJ databases">
        <authorList>
            <person name="Zhang T."/>
        </authorList>
    </citation>
    <scope>NUCLEOTIDE SEQUENCE</scope>
    <source>
        <strain evidence="6">HKST-UBA15</strain>
    </source>
</reference>
<dbReference type="InterPro" id="IPR036373">
    <property type="entry name" value="Ribosomal_bL17_sf"/>
</dbReference>
<dbReference type="GO" id="GO:0015934">
    <property type="term" value="C:large ribosomal subunit"/>
    <property type="evidence" value="ECO:0007669"/>
    <property type="project" value="TreeGrafter"/>
</dbReference>
<dbReference type="GO" id="GO:0003735">
    <property type="term" value="F:structural constituent of ribosome"/>
    <property type="evidence" value="ECO:0007669"/>
    <property type="project" value="InterPro"/>
</dbReference>
<evidence type="ECO:0000256" key="4">
    <source>
        <dbReference type="ARBA" id="ARBA00035494"/>
    </source>
</evidence>
<keyword evidence="2 6" id="KW-0689">Ribosomal protein</keyword>
<evidence type="ECO:0000256" key="1">
    <source>
        <dbReference type="ARBA" id="ARBA00008777"/>
    </source>
</evidence>
<name>A0A955I6M3_9BACT</name>
<dbReference type="InterPro" id="IPR000456">
    <property type="entry name" value="Ribosomal_bL17"/>
</dbReference>
<feature type="compositionally biased region" description="Basic and acidic residues" evidence="5">
    <location>
        <begin position="136"/>
        <end position="153"/>
    </location>
</feature>
<dbReference type="Pfam" id="PF01196">
    <property type="entry name" value="Ribosomal_L17"/>
    <property type="match status" value="1"/>
</dbReference>
<comment type="similarity">
    <text evidence="1">Belongs to the bacterial ribosomal protein bL17 family.</text>
</comment>
<dbReference type="PANTHER" id="PTHR14413:SF16">
    <property type="entry name" value="LARGE RIBOSOMAL SUBUNIT PROTEIN BL17M"/>
    <property type="match status" value="1"/>
</dbReference>
<dbReference type="EMBL" id="JAGQLL010000025">
    <property type="protein sequence ID" value="MCA9380035.1"/>
    <property type="molecule type" value="Genomic_DNA"/>
</dbReference>
<dbReference type="AlphaFoldDB" id="A0A955I6M3"/>
<reference evidence="6" key="2">
    <citation type="journal article" date="2021" name="Microbiome">
        <title>Successional dynamics and alternative stable states in a saline activated sludge microbial community over 9 years.</title>
        <authorList>
            <person name="Wang Y."/>
            <person name="Ye J."/>
            <person name="Ju F."/>
            <person name="Liu L."/>
            <person name="Boyd J.A."/>
            <person name="Deng Y."/>
            <person name="Parks D.H."/>
            <person name="Jiang X."/>
            <person name="Yin X."/>
            <person name="Woodcroft B.J."/>
            <person name="Tyson G.W."/>
            <person name="Hugenholtz P."/>
            <person name="Polz M.F."/>
            <person name="Zhang T."/>
        </authorList>
    </citation>
    <scope>NUCLEOTIDE SEQUENCE</scope>
    <source>
        <strain evidence="6">HKST-UBA15</strain>
    </source>
</reference>
<evidence type="ECO:0000256" key="2">
    <source>
        <dbReference type="ARBA" id="ARBA00022980"/>
    </source>
</evidence>
<evidence type="ECO:0000256" key="3">
    <source>
        <dbReference type="ARBA" id="ARBA00023274"/>
    </source>
</evidence>
<dbReference type="GO" id="GO:0006412">
    <property type="term" value="P:translation"/>
    <property type="evidence" value="ECO:0007669"/>
    <property type="project" value="InterPro"/>
</dbReference>